<reference evidence="1 2" key="1">
    <citation type="submission" date="2019-03" db="EMBL/GenBank/DDBJ databases">
        <title>Genomic Encyclopedia of Type Strains, Phase IV (KMG-IV): sequencing the most valuable type-strain genomes for metagenomic binning, comparative biology and taxonomic classification.</title>
        <authorList>
            <person name="Goeker M."/>
        </authorList>
    </citation>
    <scope>NUCLEOTIDE SEQUENCE [LARGE SCALE GENOMIC DNA]</scope>
    <source>
        <strain evidence="1 2">DSM 100556</strain>
    </source>
</reference>
<dbReference type="InterPro" id="IPR045705">
    <property type="entry name" value="DUF6061"/>
</dbReference>
<dbReference type="AlphaFoldDB" id="A0A4R1R3N6"/>
<name>A0A4R1R3N6_9FIRM</name>
<dbReference type="Proteomes" id="UP000295718">
    <property type="component" value="Unassembled WGS sequence"/>
</dbReference>
<comment type="caution">
    <text evidence="1">The sequence shown here is derived from an EMBL/GenBank/DDBJ whole genome shotgun (WGS) entry which is preliminary data.</text>
</comment>
<dbReference type="OrthoDB" id="9796736at2"/>
<keyword evidence="2" id="KW-1185">Reference proteome</keyword>
<sequence>MNGIYARYNEQKNYVDVTVYEAGYVLGLDCGKWEDGIKTTMNSQGRLDALAIDDPLEYVRLALDEEMQVWVDAMDDDSLW</sequence>
<accession>A0A4R1R3N6</accession>
<dbReference type="RefSeq" id="WP_031389579.1">
    <property type="nucleotide sequence ID" value="NZ_JPNB01000001.1"/>
</dbReference>
<evidence type="ECO:0000313" key="2">
    <source>
        <dbReference type="Proteomes" id="UP000295718"/>
    </source>
</evidence>
<protein>
    <recommendedName>
        <fullName evidence="3">Toxin-antitoxin system protein</fullName>
    </recommendedName>
</protein>
<dbReference type="Pfam" id="PF19537">
    <property type="entry name" value="DUF6061"/>
    <property type="match status" value="1"/>
</dbReference>
<evidence type="ECO:0008006" key="3">
    <source>
        <dbReference type="Google" id="ProtNLM"/>
    </source>
</evidence>
<proteinExistence type="predicted"/>
<organism evidence="1 2">
    <name type="scientific">Kineothrix alysoides</name>
    <dbReference type="NCBI Taxonomy" id="1469948"/>
    <lineage>
        <taxon>Bacteria</taxon>
        <taxon>Bacillati</taxon>
        <taxon>Bacillota</taxon>
        <taxon>Clostridia</taxon>
        <taxon>Lachnospirales</taxon>
        <taxon>Lachnospiraceae</taxon>
        <taxon>Kineothrix</taxon>
    </lineage>
</organism>
<gene>
    <name evidence="1" type="ORF">EDD76_103235</name>
</gene>
<dbReference type="EMBL" id="SLUO01000003">
    <property type="protein sequence ID" value="TCL60043.1"/>
    <property type="molecule type" value="Genomic_DNA"/>
</dbReference>
<evidence type="ECO:0000313" key="1">
    <source>
        <dbReference type="EMBL" id="TCL60043.1"/>
    </source>
</evidence>